<keyword evidence="4" id="KW-1185">Reference proteome</keyword>
<comment type="caution">
    <text evidence="3">The sequence shown here is derived from an EMBL/GenBank/DDBJ whole genome shotgun (WGS) entry which is preliminary data.</text>
</comment>
<keyword evidence="1" id="KW-0175">Coiled coil</keyword>
<evidence type="ECO:0000313" key="4">
    <source>
        <dbReference type="Proteomes" id="UP000236318"/>
    </source>
</evidence>
<accession>A0A2K4YDY4</accession>
<feature type="compositionally biased region" description="Basic and acidic residues" evidence="2">
    <location>
        <begin position="352"/>
        <end position="363"/>
    </location>
</feature>
<evidence type="ECO:0000256" key="1">
    <source>
        <dbReference type="SAM" id="Coils"/>
    </source>
</evidence>
<dbReference type="EMBL" id="FXEG02000003">
    <property type="protein sequence ID" value="SOX55003.1"/>
    <property type="molecule type" value="Genomic_DNA"/>
</dbReference>
<sequence>VSIVRPTGQYAEQMLAPNGWPQVDEDALYDRARQYTRVMSDITGVLEACRHEQISIFETGVWKGASAGTAGDELAIRIDELATLQRHLARVIAWHRDIAGSVVRAKAEIGDNVELAHRRINELENDVRLEAAERSGAIGALVSATLAGNVSVVSDTAEQIRAIKQGALPASAPRNLLSQQALAPADHDSPADAPDRPASCAPAGLTPATLSPSVPEVGQRPTPQLPSLPGLTSVSSPAPAPVTPAAAGRPVAAMPWTSGGGPAVAKSSATPLLSHGGVRSKGVVSVRPSSGDRSTTQAEEAAALPGMPMTSATAGAGQGSGSRPLIGQTRADKSAVRPAAAGTTAPRHRAASRRESAEPRRAPDTVAAQLVPISLARASRDAIADATVGNAARGVGSGRLRLARQVAAALNAPVAGSTGDIGFFWLTALTTDGEIVVANSYGLAYIPDGVQLPENVHMASADEAIPTGERARWATYPVLAVQAWARHRGSELRAVIGTEKQLADCDPGAAKVVLSADDIPDSGAMVGRTRLEVVDPQAAHRLAATPDRDLLELVSPAPAGDRPADRRATLWIAVMQPLASQLAGRQAAHLRAMRSYAVHTREVLLNRAHTTVDPVAQRNTVADWLYWNHLAARLDDTLVEAA</sequence>
<name>A0A2K4YDY4_9MYCO</name>
<protein>
    <submittedName>
        <fullName evidence="3">Secretion protein EspK</fullName>
    </submittedName>
</protein>
<feature type="compositionally biased region" description="Low complexity" evidence="2">
    <location>
        <begin position="233"/>
        <end position="255"/>
    </location>
</feature>
<gene>
    <name evidence="3" type="ORF">MAAFP003_3685</name>
</gene>
<organism evidence="3 4">
    <name type="scientific">Mycobacterium ahvazicum</name>
    <dbReference type="NCBI Taxonomy" id="1964395"/>
    <lineage>
        <taxon>Bacteria</taxon>
        <taxon>Bacillati</taxon>
        <taxon>Actinomycetota</taxon>
        <taxon>Actinomycetes</taxon>
        <taxon>Mycobacteriales</taxon>
        <taxon>Mycobacteriaceae</taxon>
        <taxon>Mycobacterium</taxon>
        <taxon>Mycobacterium simiae complex</taxon>
    </lineage>
</organism>
<feature type="compositionally biased region" description="Low complexity" evidence="2">
    <location>
        <begin position="276"/>
        <end position="291"/>
    </location>
</feature>
<evidence type="ECO:0000313" key="3">
    <source>
        <dbReference type="EMBL" id="SOX55003.1"/>
    </source>
</evidence>
<evidence type="ECO:0000256" key="2">
    <source>
        <dbReference type="SAM" id="MobiDB-lite"/>
    </source>
</evidence>
<feature type="coiled-coil region" evidence="1">
    <location>
        <begin position="106"/>
        <end position="133"/>
    </location>
</feature>
<feature type="compositionally biased region" description="Basic and acidic residues" evidence="2">
    <location>
        <begin position="185"/>
        <end position="195"/>
    </location>
</feature>
<feature type="region of interest" description="Disordered" evidence="2">
    <location>
        <begin position="182"/>
        <end position="365"/>
    </location>
</feature>
<dbReference type="AlphaFoldDB" id="A0A2K4YDY4"/>
<proteinExistence type="predicted"/>
<reference evidence="3" key="1">
    <citation type="submission" date="2018-01" db="EMBL/GenBank/DDBJ databases">
        <authorList>
            <consortium name="Urmite Genomes"/>
        </authorList>
    </citation>
    <scope>NUCLEOTIDE SEQUENCE [LARGE SCALE GENOMIC DNA]</scope>
    <source>
        <strain evidence="3">AFP003</strain>
    </source>
</reference>
<feature type="non-terminal residue" evidence="3">
    <location>
        <position position="1"/>
    </location>
</feature>
<dbReference type="Proteomes" id="UP000236318">
    <property type="component" value="Unassembled WGS sequence"/>
</dbReference>